<gene>
    <name evidence="1" type="ORF">ASPSYDRAFT_49092</name>
</gene>
<evidence type="ECO:0000313" key="2">
    <source>
        <dbReference type="Proteomes" id="UP000184356"/>
    </source>
</evidence>
<dbReference type="SUPFAM" id="SSF54909">
    <property type="entry name" value="Dimeric alpha+beta barrel"/>
    <property type="match status" value="1"/>
</dbReference>
<reference evidence="2" key="1">
    <citation type="journal article" date="2017" name="Genome Biol.">
        <title>Comparative genomics reveals high biological diversity and specific adaptations in the industrially and medically important fungal genus Aspergillus.</title>
        <authorList>
            <person name="de Vries R.P."/>
            <person name="Riley R."/>
            <person name="Wiebenga A."/>
            <person name="Aguilar-Osorio G."/>
            <person name="Amillis S."/>
            <person name="Uchima C.A."/>
            <person name="Anderluh G."/>
            <person name="Asadollahi M."/>
            <person name="Askin M."/>
            <person name="Barry K."/>
            <person name="Battaglia E."/>
            <person name="Bayram O."/>
            <person name="Benocci T."/>
            <person name="Braus-Stromeyer S.A."/>
            <person name="Caldana C."/>
            <person name="Canovas D."/>
            <person name="Cerqueira G.C."/>
            <person name="Chen F."/>
            <person name="Chen W."/>
            <person name="Choi C."/>
            <person name="Clum A."/>
            <person name="Dos Santos R.A."/>
            <person name="Damasio A.R."/>
            <person name="Diallinas G."/>
            <person name="Emri T."/>
            <person name="Fekete E."/>
            <person name="Flipphi M."/>
            <person name="Freyberg S."/>
            <person name="Gallo A."/>
            <person name="Gournas C."/>
            <person name="Habgood R."/>
            <person name="Hainaut M."/>
            <person name="Harispe M.L."/>
            <person name="Henrissat B."/>
            <person name="Hilden K.S."/>
            <person name="Hope R."/>
            <person name="Hossain A."/>
            <person name="Karabika E."/>
            <person name="Karaffa L."/>
            <person name="Karanyi Z."/>
            <person name="Krasevec N."/>
            <person name="Kuo A."/>
            <person name="Kusch H."/>
            <person name="LaButti K."/>
            <person name="Lagendijk E.L."/>
            <person name="Lapidus A."/>
            <person name="Levasseur A."/>
            <person name="Lindquist E."/>
            <person name="Lipzen A."/>
            <person name="Logrieco A.F."/>
            <person name="MacCabe A."/>
            <person name="Maekelae M.R."/>
            <person name="Malavazi I."/>
            <person name="Melin P."/>
            <person name="Meyer V."/>
            <person name="Mielnichuk N."/>
            <person name="Miskei M."/>
            <person name="Molnar A.P."/>
            <person name="Mule G."/>
            <person name="Ngan C.Y."/>
            <person name="Orejas M."/>
            <person name="Orosz E."/>
            <person name="Ouedraogo J.P."/>
            <person name="Overkamp K.M."/>
            <person name="Park H.-S."/>
            <person name="Perrone G."/>
            <person name="Piumi F."/>
            <person name="Punt P.J."/>
            <person name="Ram A.F."/>
            <person name="Ramon A."/>
            <person name="Rauscher S."/>
            <person name="Record E."/>
            <person name="Riano-Pachon D.M."/>
            <person name="Robert V."/>
            <person name="Roehrig J."/>
            <person name="Ruller R."/>
            <person name="Salamov A."/>
            <person name="Salih N.S."/>
            <person name="Samson R.A."/>
            <person name="Sandor E."/>
            <person name="Sanguinetti M."/>
            <person name="Schuetze T."/>
            <person name="Sepcic K."/>
            <person name="Shelest E."/>
            <person name="Sherlock G."/>
            <person name="Sophianopoulou V."/>
            <person name="Squina F.M."/>
            <person name="Sun H."/>
            <person name="Susca A."/>
            <person name="Todd R.B."/>
            <person name="Tsang A."/>
            <person name="Unkles S.E."/>
            <person name="van de Wiele N."/>
            <person name="van Rossen-Uffink D."/>
            <person name="Oliveira J.V."/>
            <person name="Vesth T.C."/>
            <person name="Visser J."/>
            <person name="Yu J.-H."/>
            <person name="Zhou M."/>
            <person name="Andersen M.R."/>
            <person name="Archer D.B."/>
            <person name="Baker S.E."/>
            <person name="Benoit I."/>
            <person name="Brakhage A.A."/>
            <person name="Braus G.H."/>
            <person name="Fischer R."/>
            <person name="Frisvad J.C."/>
            <person name="Goldman G.H."/>
            <person name="Houbraken J."/>
            <person name="Oakley B."/>
            <person name="Pocsi I."/>
            <person name="Scazzocchio C."/>
            <person name="Seiboth B."/>
            <person name="vanKuyk P.A."/>
            <person name="Wortman J."/>
            <person name="Dyer P.S."/>
            <person name="Grigoriev I.V."/>
        </authorList>
    </citation>
    <scope>NUCLEOTIDE SEQUENCE [LARGE SCALE GENOMIC DNA]</scope>
    <source>
        <strain evidence="2">CBS 593.65</strain>
    </source>
</reference>
<dbReference type="Gene3D" id="3.30.70.100">
    <property type="match status" value="1"/>
</dbReference>
<evidence type="ECO:0008006" key="3">
    <source>
        <dbReference type="Google" id="ProtNLM"/>
    </source>
</evidence>
<accession>A0A1L9T668</accession>
<dbReference type="VEuPathDB" id="FungiDB:ASPSYDRAFT_49092"/>
<dbReference type="OrthoDB" id="4126315at2759"/>
<dbReference type="Proteomes" id="UP000184356">
    <property type="component" value="Unassembled WGS sequence"/>
</dbReference>
<dbReference type="InterPro" id="IPR011008">
    <property type="entry name" value="Dimeric_a/b-barrel"/>
</dbReference>
<dbReference type="RefSeq" id="XP_040698748.1">
    <property type="nucleotide sequence ID" value="XM_040847771.1"/>
</dbReference>
<dbReference type="AlphaFoldDB" id="A0A1L9T668"/>
<keyword evidence="2" id="KW-1185">Reference proteome</keyword>
<proteinExistence type="predicted"/>
<evidence type="ECO:0000313" key="1">
    <source>
        <dbReference type="EMBL" id="OJJ54942.1"/>
    </source>
</evidence>
<organism evidence="1 2">
    <name type="scientific">Aspergillus sydowii CBS 593.65</name>
    <dbReference type="NCBI Taxonomy" id="1036612"/>
    <lineage>
        <taxon>Eukaryota</taxon>
        <taxon>Fungi</taxon>
        <taxon>Dikarya</taxon>
        <taxon>Ascomycota</taxon>
        <taxon>Pezizomycotina</taxon>
        <taxon>Eurotiomycetes</taxon>
        <taxon>Eurotiomycetidae</taxon>
        <taxon>Eurotiales</taxon>
        <taxon>Aspergillaceae</taxon>
        <taxon>Aspergillus</taxon>
        <taxon>Aspergillus subgen. Nidulantes</taxon>
    </lineage>
</organism>
<dbReference type="GeneID" id="63763844"/>
<protein>
    <recommendedName>
        <fullName evidence="3">ABM domain-containing protein</fullName>
    </recommendedName>
</protein>
<sequence>MASTASPGISLHVILFISEENVDKFFEACRPVFDKIIAEPECTFFEIYQSPENPGEISWVENWSASAEWLMEVQVKKDYYVPYRQATKSMYIKPDVMKLVNRVGPPFTMVKKDNGGFRE</sequence>
<name>A0A1L9T668_9EURO</name>
<dbReference type="EMBL" id="KV878593">
    <property type="protein sequence ID" value="OJJ54942.1"/>
    <property type="molecule type" value="Genomic_DNA"/>
</dbReference>